<protein>
    <submittedName>
        <fullName evidence="2">Uncharacterized protein</fullName>
    </submittedName>
</protein>
<dbReference type="Proteomes" id="UP001460270">
    <property type="component" value="Unassembled WGS sequence"/>
</dbReference>
<evidence type="ECO:0000313" key="2">
    <source>
        <dbReference type="EMBL" id="KAK7918914.1"/>
    </source>
</evidence>
<accession>A0AAW0PAC5</accession>
<sequence length="444" mass="50370">MIQQIRESSVGIDTSQDNETPQIVELGPENSDGEQVDLYQMFSLSRPQPTPSEDITLPEEVTTQKETANVETSQKEESAPQEPATFNQERMPEEKHETVQESTVENIAHEEAPASQEQAPEPFEEEEMDVPFWPLLNTEDNPFYIEDNLPEDLSKLNIQELMDDILEPYSLQITAIQMNNVPIETLPIENITAQIVELGSEDFDENCDTIQADDTQMDASLQLQRYQRFPWHTLQLTQKISTEPEEEPVLQEPDIGTIESLSDELSVVPQEISAQPEEEPKDQIEDTPAPETAQKTWMQLENVQCRGFVPHTCLFLSALQQPDTTALEEALRNELRSFQNRPKSAISRFFSRVRRAFTCQGRSGLTTNNRRLSNSDRGELRHNTRSQGHASGWVGYERESVDVCGGVRHFKGSSMFTWSCAQAQEALTQQRSVLPLPYTEASLV</sequence>
<gene>
    <name evidence="2" type="ORF">WMY93_010198</name>
</gene>
<dbReference type="EMBL" id="JBBPFD010000007">
    <property type="protein sequence ID" value="KAK7918914.1"/>
    <property type="molecule type" value="Genomic_DNA"/>
</dbReference>
<feature type="compositionally biased region" description="Polar residues" evidence="1">
    <location>
        <begin position="42"/>
        <end position="53"/>
    </location>
</feature>
<evidence type="ECO:0000256" key="1">
    <source>
        <dbReference type="SAM" id="MobiDB-lite"/>
    </source>
</evidence>
<keyword evidence="3" id="KW-1185">Reference proteome</keyword>
<organism evidence="2 3">
    <name type="scientific">Mugilogobius chulae</name>
    <name type="common">yellowstripe goby</name>
    <dbReference type="NCBI Taxonomy" id="88201"/>
    <lineage>
        <taxon>Eukaryota</taxon>
        <taxon>Metazoa</taxon>
        <taxon>Chordata</taxon>
        <taxon>Craniata</taxon>
        <taxon>Vertebrata</taxon>
        <taxon>Euteleostomi</taxon>
        <taxon>Actinopterygii</taxon>
        <taxon>Neopterygii</taxon>
        <taxon>Teleostei</taxon>
        <taxon>Neoteleostei</taxon>
        <taxon>Acanthomorphata</taxon>
        <taxon>Gobiaria</taxon>
        <taxon>Gobiiformes</taxon>
        <taxon>Gobioidei</taxon>
        <taxon>Gobiidae</taxon>
        <taxon>Gobionellinae</taxon>
        <taxon>Mugilogobius</taxon>
    </lineage>
</organism>
<dbReference type="AlphaFoldDB" id="A0AAW0PAC5"/>
<comment type="caution">
    <text evidence="2">The sequence shown here is derived from an EMBL/GenBank/DDBJ whole genome shotgun (WGS) entry which is preliminary data.</text>
</comment>
<proteinExistence type="predicted"/>
<evidence type="ECO:0000313" key="3">
    <source>
        <dbReference type="Proteomes" id="UP001460270"/>
    </source>
</evidence>
<feature type="region of interest" description="Disordered" evidence="1">
    <location>
        <begin position="270"/>
        <end position="289"/>
    </location>
</feature>
<feature type="compositionally biased region" description="Basic and acidic residues" evidence="1">
    <location>
        <begin position="373"/>
        <end position="382"/>
    </location>
</feature>
<name>A0AAW0PAC5_9GOBI</name>
<feature type="region of interest" description="Disordered" evidence="1">
    <location>
        <begin position="368"/>
        <end position="389"/>
    </location>
</feature>
<reference evidence="3" key="1">
    <citation type="submission" date="2024-04" db="EMBL/GenBank/DDBJ databases">
        <title>Salinicola lusitanus LLJ914,a marine bacterium isolated from the Okinawa Trough.</title>
        <authorList>
            <person name="Li J."/>
        </authorList>
    </citation>
    <scope>NUCLEOTIDE SEQUENCE [LARGE SCALE GENOMIC DNA]</scope>
</reference>
<feature type="compositionally biased region" description="Polar residues" evidence="1">
    <location>
        <begin position="1"/>
        <end position="21"/>
    </location>
</feature>
<feature type="region of interest" description="Disordered" evidence="1">
    <location>
        <begin position="1"/>
        <end position="96"/>
    </location>
</feature>